<evidence type="ECO:0000256" key="1">
    <source>
        <dbReference type="SAM" id="Coils"/>
    </source>
</evidence>
<reference evidence="2" key="1">
    <citation type="submission" date="2018-05" db="EMBL/GenBank/DDBJ databases">
        <authorList>
            <person name="Lanie J.A."/>
            <person name="Ng W.-L."/>
            <person name="Kazmierczak K.M."/>
            <person name="Andrzejewski T.M."/>
            <person name="Davidsen T.M."/>
            <person name="Wayne K.J."/>
            <person name="Tettelin H."/>
            <person name="Glass J.I."/>
            <person name="Rusch D."/>
            <person name="Podicherti R."/>
            <person name="Tsui H.-C.T."/>
            <person name="Winkler M.E."/>
        </authorList>
    </citation>
    <scope>NUCLEOTIDE SEQUENCE</scope>
</reference>
<evidence type="ECO:0000313" key="2">
    <source>
        <dbReference type="EMBL" id="SVB07235.1"/>
    </source>
</evidence>
<protein>
    <submittedName>
        <fullName evidence="2">Uncharacterized protein</fullName>
    </submittedName>
</protein>
<accession>A0A382B0D2</accession>
<organism evidence="2">
    <name type="scientific">marine metagenome</name>
    <dbReference type="NCBI Taxonomy" id="408172"/>
    <lineage>
        <taxon>unclassified sequences</taxon>
        <taxon>metagenomes</taxon>
        <taxon>ecological metagenomes</taxon>
    </lineage>
</organism>
<gene>
    <name evidence="2" type="ORF">METZ01_LOCUS160089</name>
</gene>
<proteinExistence type="predicted"/>
<keyword evidence="1" id="KW-0175">Coiled coil</keyword>
<feature type="coiled-coil region" evidence="1">
    <location>
        <begin position="25"/>
        <end position="52"/>
    </location>
</feature>
<dbReference type="EMBL" id="UINC01027646">
    <property type="protein sequence ID" value="SVB07235.1"/>
    <property type="molecule type" value="Genomic_DNA"/>
</dbReference>
<dbReference type="AlphaFoldDB" id="A0A382B0D2"/>
<feature type="non-terminal residue" evidence="2">
    <location>
        <position position="78"/>
    </location>
</feature>
<name>A0A382B0D2_9ZZZZ</name>
<sequence length="78" mass="8982">MTKYIILLSLILITYANGIVTTKFLNDKNIQLETLRVENSDLKEKLNEYETEGMHVTVTMYQPLRYQTDSTPNILADG</sequence>